<organism evidence="2 3">
    <name type="scientific">Rhizophlyctis rosea</name>
    <dbReference type="NCBI Taxonomy" id="64517"/>
    <lineage>
        <taxon>Eukaryota</taxon>
        <taxon>Fungi</taxon>
        <taxon>Fungi incertae sedis</taxon>
        <taxon>Chytridiomycota</taxon>
        <taxon>Chytridiomycota incertae sedis</taxon>
        <taxon>Chytridiomycetes</taxon>
        <taxon>Rhizophlyctidales</taxon>
        <taxon>Rhizophlyctidaceae</taxon>
        <taxon>Rhizophlyctis</taxon>
    </lineage>
</organism>
<dbReference type="AlphaFoldDB" id="A0AAD5SQS1"/>
<proteinExistence type="predicted"/>
<gene>
    <name evidence="2" type="ORF">HK097_006426</name>
</gene>
<keyword evidence="3" id="KW-1185">Reference proteome</keyword>
<protein>
    <submittedName>
        <fullName evidence="2">Uncharacterized protein</fullName>
    </submittedName>
</protein>
<dbReference type="EMBL" id="JADGJD010000030">
    <property type="protein sequence ID" value="KAJ3056519.1"/>
    <property type="molecule type" value="Genomic_DNA"/>
</dbReference>
<keyword evidence="1" id="KW-0472">Membrane</keyword>
<reference evidence="2" key="1">
    <citation type="submission" date="2020-05" db="EMBL/GenBank/DDBJ databases">
        <title>Phylogenomic resolution of chytrid fungi.</title>
        <authorList>
            <person name="Stajich J.E."/>
            <person name="Amses K."/>
            <person name="Simmons R."/>
            <person name="Seto K."/>
            <person name="Myers J."/>
            <person name="Bonds A."/>
            <person name="Quandt C.A."/>
            <person name="Barry K."/>
            <person name="Liu P."/>
            <person name="Grigoriev I."/>
            <person name="Longcore J.E."/>
            <person name="James T.Y."/>
        </authorList>
    </citation>
    <scope>NUCLEOTIDE SEQUENCE</scope>
    <source>
        <strain evidence="2">JEL0318</strain>
    </source>
</reference>
<sequence length="89" mass="9828">MGLFDHRIAPDLGRNPAMGQFGATSAPKTFYLKNFGIGLLLGVGLELLLIKSGYYQVMKDAQARDLASAKMDMEEYEAYLAQKKNEPAK</sequence>
<evidence type="ECO:0000313" key="2">
    <source>
        <dbReference type="EMBL" id="KAJ3056519.1"/>
    </source>
</evidence>
<name>A0AAD5SQS1_9FUNG</name>
<keyword evidence="1" id="KW-0812">Transmembrane</keyword>
<keyword evidence="1" id="KW-1133">Transmembrane helix</keyword>
<feature type="transmembrane region" description="Helical" evidence="1">
    <location>
        <begin position="30"/>
        <end position="50"/>
    </location>
</feature>
<evidence type="ECO:0000313" key="3">
    <source>
        <dbReference type="Proteomes" id="UP001212841"/>
    </source>
</evidence>
<accession>A0AAD5SQS1</accession>
<comment type="caution">
    <text evidence="2">The sequence shown here is derived from an EMBL/GenBank/DDBJ whole genome shotgun (WGS) entry which is preliminary data.</text>
</comment>
<evidence type="ECO:0000256" key="1">
    <source>
        <dbReference type="SAM" id="Phobius"/>
    </source>
</evidence>
<dbReference type="Proteomes" id="UP001212841">
    <property type="component" value="Unassembled WGS sequence"/>
</dbReference>